<organism evidence="1 2">
    <name type="scientific">Bacteroides faecalis</name>
    <dbReference type="NCBI Taxonomy" id="2447885"/>
    <lineage>
        <taxon>Bacteria</taxon>
        <taxon>Pseudomonadati</taxon>
        <taxon>Bacteroidota</taxon>
        <taxon>Bacteroidia</taxon>
        <taxon>Bacteroidales</taxon>
        <taxon>Bacteroidaceae</taxon>
        <taxon>Bacteroides</taxon>
    </lineage>
</organism>
<dbReference type="RefSeq" id="WP_125042237.1">
    <property type="nucleotide sequence ID" value="NZ_BHWB01000013.1"/>
</dbReference>
<dbReference type="OrthoDB" id="1044443at2"/>
<keyword evidence="2" id="KW-1185">Reference proteome</keyword>
<accession>A0A401LYK5</accession>
<sequence length="74" mass="8940">MGIDLTKYFMDELTSEEKQEMLSEINKKEELREEFLKNQNMVSLLDWILLEGDKELAQRKLKEFMRNLGERKNT</sequence>
<dbReference type="Proteomes" id="UP000288079">
    <property type="component" value="Unassembled WGS sequence"/>
</dbReference>
<dbReference type="AlphaFoldDB" id="A0A401LYK5"/>
<dbReference type="EMBL" id="BHWB01000013">
    <property type="protein sequence ID" value="GCB36592.1"/>
    <property type="molecule type" value="Genomic_DNA"/>
</dbReference>
<reference evidence="1 2" key="1">
    <citation type="submission" date="2018-10" db="EMBL/GenBank/DDBJ databases">
        <title>Draft Genome Sequence of Bacteroides sp. KCTC 15687.</title>
        <authorList>
            <person name="Yu S.Y."/>
            <person name="Kim J.S."/>
            <person name="Oh B.S."/>
            <person name="Park S.H."/>
            <person name="Kang S.W."/>
            <person name="Park J.E."/>
            <person name="Choi S.H."/>
            <person name="Han K.I."/>
            <person name="Lee K.C."/>
            <person name="Eom M.K."/>
            <person name="Suh M.K."/>
            <person name="Lee D.H."/>
            <person name="Yoon H."/>
            <person name="Kim B."/>
            <person name="Yang S.J."/>
            <person name="Lee J.S."/>
            <person name="Lee J.H."/>
        </authorList>
    </citation>
    <scope>NUCLEOTIDE SEQUENCE [LARGE SCALE GENOMIC DNA]</scope>
    <source>
        <strain evidence="1 2">KCTC 15687</strain>
    </source>
</reference>
<gene>
    <name evidence="1" type="ORF">KGMB02408_35370</name>
</gene>
<evidence type="ECO:0000313" key="2">
    <source>
        <dbReference type="Proteomes" id="UP000288079"/>
    </source>
</evidence>
<evidence type="ECO:0008006" key="3">
    <source>
        <dbReference type="Google" id="ProtNLM"/>
    </source>
</evidence>
<protein>
    <recommendedName>
        <fullName evidence="3">Anti-sigma factor</fullName>
    </recommendedName>
</protein>
<comment type="caution">
    <text evidence="1">The sequence shown here is derived from an EMBL/GenBank/DDBJ whole genome shotgun (WGS) entry which is preliminary data.</text>
</comment>
<evidence type="ECO:0000313" key="1">
    <source>
        <dbReference type="EMBL" id="GCB36592.1"/>
    </source>
</evidence>
<proteinExistence type="predicted"/>
<name>A0A401LYK5_9BACE</name>